<feature type="region of interest" description="Disordered" evidence="1">
    <location>
        <begin position="164"/>
        <end position="217"/>
    </location>
</feature>
<dbReference type="Proteomes" id="UP000001056">
    <property type="component" value="Unassembled WGS sequence"/>
</dbReference>
<dbReference type="EMBL" id="CH408031">
    <property type="protein sequence ID" value="EAQ88951.1"/>
    <property type="molecule type" value="Genomic_DNA"/>
</dbReference>
<reference evidence="3" key="1">
    <citation type="journal article" date="2015" name="Genome Announc.">
        <title>Draft genome sequence of the cellulolytic fungus Chaetomium globosum.</title>
        <authorList>
            <person name="Cuomo C.A."/>
            <person name="Untereiner W.A."/>
            <person name="Ma L.-J."/>
            <person name="Grabherr M."/>
            <person name="Birren B.W."/>
        </authorList>
    </citation>
    <scope>NUCLEOTIDE SEQUENCE [LARGE SCALE GENOMIC DNA]</scope>
    <source>
        <strain evidence="3">ATCC 6205 / CBS 148.51 / DSM 1962 / NBRC 6347 / NRRL 1970</strain>
    </source>
</reference>
<accession>Q2H6Z5</accession>
<proteinExistence type="predicted"/>
<dbReference type="RefSeq" id="XP_001221665.1">
    <property type="nucleotide sequence ID" value="XM_001221664.1"/>
</dbReference>
<organism evidence="2 3">
    <name type="scientific">Chaetomium globosum (strain ATCC 6205 / CBS 148.51 / DSM 1962 / NBRC 6347 / NRRL 1970)</name>
    <name type="common">Soil fungus</name>
    <dbReference type="NCBI Taxonomy" id="306901"/>
    <lineage>
        <taxon>Eukaryota</taxon>
        <taxon>Fungi</taxon>
        <taxon>Dikarya</taxon>
        <taxon>Ascomycota</taxon>
        <taxon>Pezizomycotina</taxon>
        <taxon>Sordariomycetes</taxon>
        <taxon>Sordariomycetidae</taxon>
        <taxon>Sordariales</taxon>
        <taxon>Chaetomiaceae</taxon>
        <taxon>Chaetomium</taxon>
    </lineage>
</organism>
<dbReference type="InParanoid" id="Q2H6Z5"/>
<keyword evidence="3" id="KW-1185">Reference proteome</keyword>
<dbReference type="HOGENOM" id="CLU_097277_0_0_1"/>
<feature type="compositionally biased region" description="Polar residues" evidence="1">
    <location>
        <begin position="173"/>
        <end position="185"/>
    </location>
</feature>
<dbReference type="OrthoDB" id="4586961at2759"/>
<feature type="region of interest" description="Disordered" evidence="1">
    <location>
        <begin position="1"/>
        <end position="70"/>
    </location>
</feature>
<dbReference type="eggNOG" id="ENOG502T59J">
    <property type="taxonomic scope" value="Eukaryota"/>
</dbReference>
<dbReference type="AlphaFoldDB" id="Q2H6Z5"/>
<sequence>MSATPDFVGPSDQASLETSLNTSRSRKSIVASLRHKTSRLLGRNVTTKNATTDNTPQPLQPDPPKSKRGWFHSVGSRFHRHDHIALGSSECSQEIQIVMEEAPQKTNSPSSPETTPPRSPMRRRRFRSRLRLHSLPSRFRRRGVSLFSRSPSLSDEDKENFVAVAGPAARSGEGSNAGSWSSFRSGVQRAVREVMTNLKAKPPETRTKTQTKPGQYG</sequence>
<name>Q2H6Z5_CHAGB</name>
<feature type="region of interest" description="Disordered" evidence="1">
    <location>
        <begin position="100"/>
        <end position="127"/>
    </location>
</feature>
<evidence type="ECO:0000313" key="2">
    <source>
        <dbReference type="EMBL" id="EAQ88951.1"/>
    </source>
</evidence>
<feature type="compositionally biased region" description="Polar residues" evidence="1">
    <location>
        <begin position="44"/>
        <end position="57"/>
    </location>
</feature>
<dbReference type="VEuPathDB" id="FungiDB:CHGG_05570"/>
<dbReference type="GeneID" id="4391127"/>
<protein>
    <submittedName>
        <fullName evidence="2">Uncharacterized protein</fullName>
    </submittedName>
</protein>
<feature type="compositionally biased region" description="Polar residues" evidence="1">
    <location>
        <begin position="12"/>
        <end position="23"/>
    </location>
</feature>
<dbReference type="OMA" id="QEIQIVM"/>
<gene>
    <name evidence="2" type="ORF">CHGG_05570</name>
</gene>
<evidence type="ECO:0000256" key="1">
    <source>
        <dbReference type="SAM" id="MobiDB-lite"/>
    </source>
</evidence>
<feature type="compositionally biased region" description="Polar residues" evidence="1">
    <location>
        <begin position="208"/>
        <end position="217"/>
    </location>
</feature>
<evidence type="ECO:0000313" key="3">
    <source>
        <dbReference type="Proteomes" id="UP000001056"/>
    </source>
</evidence>